<evidence type="ECO:0000256" key="1">
    <source>
        <dbReference type="SAM" id="Phobius"/>
    </source>
</evidence>
<dbReference type="EMBL" id="MU006776">
    <property type="protein sequence ID" value="KAF2646932.1"/>
    <property type="molecule type" value="Genomic_DNA"/>
</dbReference>
<sequence length="166" mass="19699">MIYSNRPPHQALSLTLFHLFHTYLFYTSLEPHYLSIPFAYAWGFFLACFLDILTVSFPFPLPLLTFRIGVFEAVYLVFKQRFWWYWPFAAVSGLVVVPGLLAFGILVWDWGVRWCWGKIWEELQRLGAWIDEVGGERERRVDGGDLVREEGVRRRKGVWRVRPYFS</sequence>
<gene>
    <name evidence="2" type="ORF">P280DRAFT_513076</name>
</gene>
<keyword evidence="1" id="KW-0812">Transmembrane</keyword>
<feature type="transmembrane region" description="Helical" evidence="1">
    <location>
        <begin position="35"/>
        <end position="54"/>
    </location>
</feature>
<evidence type="ECO:0000313" key="2">
    <source>
        <dbReference type="EMBL" id="KAF2646932.1"/>
    </source>
</evidence>
<dbReference type="Proteomes" id="UP000799753">
    <property type="component" value="Unassembled WGS sequence"/>
</dbReference>
<keyword evidence="1" id="KW-1133">Transmembrane helix</keyword>
<name>A0A6A6SHT9_9PLEO</name>
<feature type="transmembrane region" description="Helical" evidence="1">
    <location>
        <begin position="12"/>
        <end position="29"/>
    </location>
</feature>
<reference evidence="2" key="1">
    <citation type="journal article" date="2020" name="Stud. Mycol.">
        <title>101 Dothideomycetes genomes: a test case for predicting lifestyles and emergence of pathogens.</title>
        <authorList>
            <person name="Haridas S."/>
            <person name="Albert R."/>
            <person name="Binder M."/>
            <person name="Bloem J."/>
            <person name="Labutti K."/>
            <person name="Salamov A."/>
            <person name="Andreopoulos B."/>
            <person name="Baker S."/>
            <person name="Barry K."/>
            <person name="Bills G."/>
            <person name="Bluhm B."/>
            <person name="Cannon C."/>
            <person name="Castanera R."/>
            <person name="Culley D."/>
            <person name="Daum C."/>
            <person name="Ezra D."/>
            <person name="Gonzalez J."/>
            <person name="Henrissat B."/>
            <person name="Kuo A."/>
            <person name="Liang C."/>
            <person name="Lipzen A."/>
            <person name="Lutzoni F."/>
            <person name="Magnuson J."/>
            <person name="Mondo S."/>
            <person name="Nolan M."/>
            <person name="Ohm R."/>
            <person name="Pangilinan J."/>
            <person name="Park H.-J."/>
            <person name="Ramirez L."/>
            <person name="Alfaro M."/>
            <person name="Sun H."/>
            <person name="Tritt A."/>
            <person name="Yoshinaga Y."/>
            <person name="Zwiers L.-H."/>
            <person name="Turgeon B."/>
            <person name="Goodwin S."/>
            <person name="Spatafora J."/>
            <person name="Crous P."/>
            <person name="Grigoriev I."/>
        </authorList>
    </citation>
    <scope>NUCLEOTIDE SEQUENCE</scope>
    <source>
        <strain evidence="2">CBS 473.64</strain>
    </source>
</reference>
<dbReference type="AlphaFoldDB" id="A0A6A6SHT9"/>
<feature type="transmembrane region" description="Helical" evidence="1">
    <location>
        <begin position="84"/>
        <end position="108"/>
    </location>
</feature>
<keyword evidence="3" id="KW-1185">Reference proteome</keyword>
<evidence type="ECO:0000313" key="3">
    <source>
        <dbReference type="Proteomes" id="UP000799753"/>
    </source>
</evidence>
<accession>A0A6A6SHT9</accession>
<protein>
    <submittedName>
        <fullName evidence="2">Uncharacterized protein</fullName>
    </submittedName>
</protein>
<proteinExistence type="predicted"/>
<keyword evidence="1" id="KW-0472">Membrane</keyword>
<organism evidence="2 3">
    <name type="scientific">Massarina eburnea CBS 473.64</name>
    <dbReference type="NCBI Taxonomy" id="1395130"/>
    <lineage>
        <taxon>Eukaryota</taxon>
        <taxon>Fungi</taxon>
        <taxon>Dikarya</taxon>
        <taxon>Ascomycota</taxon>
        <taxon>Pezizomycotina</taxon>
        <taxon>Dothideomycetes</taxon>
        <taxon>Pleosporomycetidae</taxon>
        <taxon>Pleosporales</taxon>
        <taxon>Massarineae</taxon>
        <taxon>Massarinaceae</taxon>
        <taxon>Massarina</taxon>
    </lineage>
</organism>